<reference evidence="3 5" key="2">
    <citation type="submission" date="2020-03" db="EMBL/GenBank/DDBJ databases">
        <title>Is there a link between lipid content and antibiotic production in Streptomyces?</title>
        <authorList>
            <person name="David M."/>
            <person name="Lejeune C."/>
            <person name="Abreu S."/>
            <person name="Thibessard A."/>
            <person name="Leblond P."/>
            <person name="Chaminade P."/>
            <person name="Virolle M.-J."/>
        </authorList>
    </citation>
    <scope>NUCLEOTIDE SEQUENCE [LARGE SCALE GENOMIC DNA]</scope>
    <source>
        <strain evidence="3 5">DSM 41481</strain>
    </source>
</reference>
<dbReference type="Proteomes" id="UP000190306">
    <property type="component" value="Chromosome"/>
</dbReference>
<dbReference type="PANTHER" id="PTHR11695">
    <property type="entry name" value="ALCOHOL DEHYDROGENASE RELATED"/>
    <property type="match status" value="1"/>
</dbReference>
<dbReference type="SMART" id="SM00829">
    <property type="entry name" value="PKS_ER"/>
    <property type="match status" value="1"/>
</dbReference>
<dbReference type="AlphaFoldDB" id="A0AAE6YEK8"/>
<dbReference type="Pfam" id="PF08240">
    <property type="entry name" value="ADH_N"/>
    <property type="match status" value="1"/>
</dbReference>
<dbReference type="InterPro" id="IPR050700">
    <property type="entry name" value="YIM1/Zinc_Alcohol_DH_Fams"/>
</dbReference>
<dbReference type="Gene3D" id="3.40.50.720">
    <property type="entry name" value="NAD(P)-binding Rossmann-like Domain"/>
    <property type="match status" value="1"/>
</dbReference>
<dbReference type="PANTHER" id="PTHR11695:SF294">
    <property type="entry name" value="RETICULON-4-INTERACTING PROTEIN 1, MITOCHONDRIAL"/>
    <property type="match status" value="1"/>
</dbReference>
<sequence length="329" mass="34613">MKAIVQERFGPPDVLRLVDTDRPEPGAGEVLVRVRAAALNPYDWHMLRGDPYVARLLGGVGRTRPLSRVAGIDAAGQVEAVGDGVRGLRPGDEVLGFCRGSFAEYARTPADLLVPKPAHLTFEQAAAVPMAAVTALRGIRTVGRVRAGHRVLVNGAGGGVGTFAVQIAAALDAEVTGVCSARNADLVRSLGATHVLDHTRDDFTDRHAHYDVILDNVGNHPLRRLRRALTPTGTLVANGGGSPGRVFGAMGFMLRTAAVDTVVRQRLLPILPSAPAGPTHDDLLAVTALIESGTLTPVVDRTYPLADTAEGVRHVERGHARGKAVVVVG</sequence>
<dbReference type="InterPro" id="IPR036291">
    <property type="entry name" value="NAD(P)-bd_dom_sf"/>
</dbReference>
<dbReference type="SUPFAM" id="SSF50129">
    <property type="entry name" value="GroES-like"/>
    <property type="match status" value="1"/>
</dbReference>
<feature type="domain" description="Enoyl reductase (ER)" evidence="1">
    <location>
        <begin position="10"/>
        <end position="326"/>
    </location>
</feature>
<organism evidence="3 5">
    <name type="scientific">Streptomyces antibioticus</name>
    <dbReference type="NCBI Taxonomy" id="1890"/>
    <lineage>
        <taxon>Bacteria</taxon>
        <taxon>Bacillati</taxon>
        <taxon>Actinomycetota</taxon>
        <taxon>Actinomycetes</taxon>
        <taxon>Kitasatosporales</taxon>
        <taxon>Streptomycetaceae</taxon>
        <taxon>Streptomyces</taxon>
    </lineage>
</organism>
<evidence type="ECO:0000313" key="5">
    <source>
        <dbReference type="Proteomes" id="UP000502504"/>
    </source>
</evidence>
<dbReference type="Proteomes" id="UP000502504">
    <property type="component" value="Chromosome"/>
</dbReference>
<dbReference type="GO" id="GO:0016491">
    <property type="term" value="F:oxidoreductase activity"/>
    <property type="evidence" value="ECO:0007669"/>
    <property type="project" value="InterPro"/>
</dbReference>
<evidence type="ECO:0000313" key="3">
    <source>
        <dbReference type="EMBL" id="QIT48251.1"/>
    </source>
</evidence>
<reference evidence="2 4" key="1">
    <citation type="submission" date="2015-07" db="EMBL/GenBank/DDBJ databases">
        <title>Draft Genome Sequence of Streptomyces antibioticus, IMRU 3720 reveals insights in the evolution of actinomycin biosynthetic gene clusters in Streptomyces.</title>
        <authorList>
            <person name="Crnovcic I."/>
            <person name="Ruckert C."/>
            <person name="Kalinowksi J."/>
            <person name="Keller U."/>
        </authorList>
    </citation>
    <scope>NUCLEOTIDE SEQUENCE [LARGE SCALE GENOMIC DNA]</scope>
    <source>
        <strain evidence="2 4">DSM 41481</strain>
    </source>
</reference>
<dbReference type="InterPro" id="IPR011032">
    <property type="entry name" value="GroES-like_sf"/>
</dbReference>
<gene>
    <name evidence="2" type="ORF">AFM16_35300</name>
    <name evidence="3" type="ORF">HCX60_35890</name>
</gene>
<dbReference type="EMBL" id="LHQL01000014">
    <property type="protein sequence ID" value="OOQ47916.1"/>
    <property type="molecule type" value="Genomic_DNA"/>
</dbReference>
<dbReference type="SUPFAM" id="SSF51735">
    <property type="entry name" value="NAD(P)-binding Rossmann-fold domains"/>
    <property type="match status" value="1"/>
</dbReference>
<dbReference type="EMBL" id="CP050692">
    <property type="protein sequence ID" value="QIT48251.1"/>
    <property type="molecule type" value="Genomic_DNA"/>
</dbReference>
<dbReference type="InterPro" id="IPR020843">
    <property type="entry name" value="ER"/>
</dbReference>
<name>A0AAE6YEK8_STRAT</name>
<evidence type="ECO:0000313" key="2">
    <source>
        <dbReference type="EMBL" id="OOQ47916.1"/>
    </source>
</evidence>
<dbReference type="RefSeq" id="WP_078636463.1">
    <property type="nucleotide sequence ID" value="NZ_CM007717.1"/>
</dbReference>
<protein>
    <submittedName>
        <fullName evidence="3">NAD(P)-dependent alcohol dehydrogenase</fullName>
    </submittedName>
    <submittedName>
        <fullName evidence="2">NADPH:quinone reductase</fullName>
    </submittedName>
</protein>
<accession>A0AAE6YEK8</accession>
<proteinExistence type="predicted"/>
<dbReference type="CDD" id="cd08267">
    <property type="entry name" value="MDR1"/>
    <property type="match status" value="1"/>
</dbReference>
<evidence type="ECO:0000259" key="1">
    <source>
        <dbReference type="SMART" id="SM00829"/>
    </source>
</evidence>
<keyword evidence="4" id="KW-1185">Reference proteome</keyword>
<evidence type="ECO:0000313" key="4">
    <source>
        <dbReference type="Proteomes" id="UP000190306"/>
    </source>
</evidence>
<dbReference type="Gene3D" id="3.90.180.10">
    <property type="entry name" value="Medium-chain alcohol dehydrogenases, catalytic domain"/>
    <property type="match status" value="1"/>
</dbReference>
<dbReference type="Pfam" id="PF13602">
    <property type="entry name" value="ADH_zinc_N_2"/>
    <property type="match status" value="1"/>
</dbReference>
<dbReference type="InterPro" id="IPR013154">
    <property type="entry name" value="ADH-like_N"/>
</dbReference>